<evidence type="ECO:0000256" key="1">
    <source>
        <dbReference type="SAM" id="SignalP"/>
    </source>
</evidence>
<gene>
    <name evidence="2" type="ORF">PFRI_40140</name>
</gene>
<comment type="caution">
    <text evidence="2">The sequence shown here is derived from an EMBL/GenBank/DDBJ whole genome shotgun (WGS) entry which is preliminary data.</text>
</comment>
<dbReference type="RefSeq" id="WP_072632478.1">
    <property type="nucleotide sequence ID" value="NZ_MLCB01000219.1"/>
</dbReference>
<dbReference type="STRING" id="696762.PFRI_40140"/>
<feature type="signal peptide" evidence="1">
    <location>
        <begin position="1"/>
        <end position="22"/>
    </location>
</feature>
<dbReference type="OrthoDB" id="7679320at2"/>
<evidence type="ECO:0008006" key="4">
    <source>
        <dbReference type="Google" id="ProtNLM"/>
    </source>
</evidence>
<keyword evidence="3" id="KW-1185">Reference proteome</keyword>
<dbReference type="AlphaFoldDB" id="A0A1L9NR36"/>
<accession>A0A1L9NR36</accession>
<proteinExistence type="predicted"/>
<evidence type="ECO:0000313" key="3">
    <source>
        <dbReference type="Proteomes" id="UP000184514"/>
    </source>
</evidence>
<sequence length="143" mass="15325">MRALVALAFVTAGFGPTTDAHAWEFSTEPICTVTDAGSQTALKLTYDGTIYTLHLTHPDGWASADIFAIRFAPNGPFIQTTRHQINGTTLSVADTGFGNVLTGLQINQTAQAMLGETIRDITLEGAFKPVEKFKSCKPHVALS</sequence>
<keyword evidence="1" id="KW-0732">Signal</keyword>
<feature type="chain" id="PRO_5012182918" description="Excinuclease ABC subunit B" evidence="1">
    <location>
        <begin position="23"/>
        <end position="143"/>
    </location>
</feature>
<organism evidence="2 3">
    <name type="scientific">Planktotalea frisia</name>
    <dbReference type="NCBI Taxonomy" id="696762"/>
    <lineage>
        <taxon>Bacteria</taxon>
        <taxon>Pseudomonadati</taxon>
        <taxon>Pseudomonadota</taxon>
        <taxon>Alphaproteobacteria</taxon>
        <taxon>Rhodobacterales</taxon>
        <taxon>Paracoccaceae</taxon>
        <taxon>Planktotalea</taxon>
    </lineage>
</organism>
<reference evidence="2 3" key="1">
    <citation type="submission" date="2016-10" db="EMBL/GenBank/DDBJ databases">
        <title>Genome sequence of Planktotalea frisia SH6-1.</title>
        <authorList>
            <person name="Poehlein A."/>
            <person name="Bakenhus I."/>
            <person name="Voget S."/>
            <person name="Brinkhoff T."/>
            <person name="Simon M."/>
        </authorList>
    </citation>
    <scope>NUCLEOTIDE SEQUENCE [LARGE SCALE GENOMIC DNA]</scope>
    <source>
        <strain evidence="2 3">SH6-1</strain>
    </source>
</reference>
<dbReference type="Proteomes" id="UP000184514">
    <property type="component" value="Unassembled WGS sequence"/>
</dbReference>
<protein>
    <recommendedName>
        <fullName evidence="4">Excinuclease ABC subunit B</fullName>
    </recommendedName>
</protein>
<evidence type="ECO:0000313" key="2">
    <source>
        <dbReference type="EMBL" id="OJI91770.1"/>
    </source>
</evidence>
<name>A0A1L9NR36_9RHOB</name>
<dbReference type="EMBL" id="MLCB01000219">
    <property type="protein sequence ID" value="OJI91770.1"/>
    <property type="molecule type" value="Genomic_DNA"/>
</dbReference>